<dbReference type="CDD" id="cd00838">
    <property type="entry name" value="MPP_superfamily"/>
    <property type="match status" value="1"/>
</dbReference>
<protein>
    <submittedName>
        <fullName evidence="3">Calcineurin-like phosphoesterase domain-containing protein</fullName>
    </submittedName>
</protein>
<dbReference type="GO" id="GO:0016791">
    <property type="term" value="F:phosphatase activity"/>
    <property type="evidence" value="ECO:0007669"/>
    <property type="project" value="TreeGrafter"/>
</dbReference>
<sequence>MRFAAIADIHGNHLALEAVLADIRAQGISDIVDLGDCFSGPLEAGKTAELLLSLALPTVRGNHDRYLIEQKPESMHASDKAAYQQLLPRHLDWLRSLPSDLIYKGEAYLCHATPKNDNLYWLESVAPEGHVFLKPLKEIEALADGIDLPLILCGHSHISRLVQLRDGRLIVNPGSVGGPAYDDDKPYPHKVETGHPMASYAILEKSASGWTPCFRKVAYDHMSMSRLAKANGRPDWAAALATGWIR</sequence>
<dbReference type="PIRSF" id="PIRSF000883">
    <property type="entry name" value="Pesterase_MJ0912"/>
    <property type="match status" value="1"/>
</dbReference>
<dbReference type="InterPro" id="IPR050126">
    <property type="entry name" value="Ap4A_hydrolase"/>
</dbReference>
<dbReference type="Pfam" id="PF12850">
    <property type="entry name" value="Metallophos_2"/>
    <property type="match status" value="1"/>
</dbReference>
<evidence type="ECO:0000313" key="4">
    <source>
        <dbReference type="Proteomes" id="UP000031368"/>
    </source>
</evidence>
<evidence type="ECO:0000256" key="1">
    <source>
        <dbReference type="ARBA" id="ARBA00008950"/>
    </source>
</evidence>
<dbReference type="EMBL" id="CP006877">
    <property type="protein sequence ID" value="AJD42087.1"/>
    <property type="molecule type" value="Genomic_DNA"/>
</dbReference>
<keyword evidence="4" id="KW-1185">Reference proteome</keyword>
<dbReference type="Gene3D" id="3.60.21.10">
    <property type="match status" value="1"/>
</dbReference>
<dbReference type="PANTHER" id="PTHR42850">
    <property type="entry name" value="METALLOPHOSPHOESTERASE"/>
    <property type="match status" value="1"/>
</dbReference>
<accession>A0A0B4X6H2</accession>
<dbReference type="SUPFAM" id="SSF56300">
    <property type="entry name" value="Metallo-dependent phosphatases"/>
    <property type="match status" value="1"/>
</dbReference>
<reference evidence="3 4" key="1">
    <citation type="submission" date="2013-11" db="EMBL/GenBank/DDBJ databases">
        <title>Complete genome sequence of Rhizobium gallicum bv. gallicum R602.</title>
        <authorList>
            <person name="Bustos P."/>
            <person name="Santamaria R.I."/>
            <person name="Lozano L."/>
            <person name="Acosta J.L."/>
            <person name="Ormeno-Orrillo E."/>
            <person name="Rogel M.A."/>
            <person name="Romero D."/>
            <person name="Cevallos M.A."/>
            <person name="Martinez-Romero E."/>
            <person name="Gonzalez V."/>
        </authorList>
    </citation>
    <scope>NUCLEOTIDE SEQUENCE [LARGE SCALE GENOMIC DNA]</scope>
    <source>
        <strain evidence="3 4">R602</strain>
    </source>
</reference>
<dbReference type="Proteomes" id="UP000031368">
    <property type="component" value="Chromosome"/>
</dbReference>
<evidence type="ECO:0000259" key="2">
    <source>
        <dbReference type="Pfam" id="PF12850"/>
    </source>
</evidence>
<proteinExistence type="inferred from homology"/>
<dbReference type="HOGENOM" id="CLU_074761_0_1_5"/>
<organism evidence="3 4">
    <name type="scientific">Rhizobium gallicum bv. gallicum R602sp</name>
    <dbReference type="NCBI Taxonomy" id="1041138"/>
    <lineage>
        <taxon>Bacteria</taxon>
        <taxon>Pseudomonadati</taxon>
        <taxon>Pseudomonadota</taxon>
        <taxon>Alphaproteobacteria</taxon>
        <taxon>Hyphomicrobiales</taxon>
        <taxon>Rhizobiaceae</taxon>
        <taxon>Rhizobium/Agrobacterium group</taxon>
        <taxon>Rhizobium</taxon>
    </lineage>
</organism>
<dbReference type="InterPro" id="IPR029052">
    <property type="entry name" value="Metallo-depent_PP-like"/>
</dbReference>
<gene>
    <name evidence="3" type="ORF">RGR602_CH02767</name>
</gene>
<name>A0A0B4X6H2_9HYPH</name>
<feature type="domain" description="Calcineurin-like phosphoesterase" evidence="2">
    <location>
        <begin position="1"/>
        <end position="182"/>
    </location>
</feature>
<dbReference type="PANTHER" id="PTHR42850:SF2">
    <property type="entry name" value="BLL5683 PROTEIN"/>
    <property type="match status" value="1"/>
</dbReference>
<dbReference type="InterPro" id="IPR011152">
    <property type="entry name" value="Pesterase_MJ0912"/>
</dbReference>
<dbReference type="KEGG" id="rga:RGR602_CH02767"/>
<dbReference type="GO" id="GO:0005737">
    <property type="term" value="C:cytoplasm"/>
    <property type="evidence" value="ECO:0007669"/>
    <property type="project" value="TreeGrafter"/>
</dbReference>
<comment type="similarity">
    <text evidence="1">Belongs to the metallophosphoesterase superfamily. YfcE family.</text>
</comment>
<dbReference type="AlphaFoldDB" id="A0A0B4X6H2"/>
<dbReference type="InterPro" id="IPR024654">
    <property type="entry name" value="Calcineurin-like_PHP_lpxH"/>
</dbReference>
<evidence type="ECO:0000313" key="3">
    <source>
        <dbReference type="EMBL" id="AJD42087.1"/>
    </source>
</evidence>
<dbReference type="RefSeq" id="WP_039845558.1">
    <property type="nucleotide sequence ID" value="NZ_CP006877.1"/>
</dbReference>